<evidence type="ECO:0000313" key="4">
    <source>
        <dbReference type="Proteomes" id="UP001589792"/>
    </source>
</evidence>
<evidence type="ECO:0000256" key="2">
    <source>
        <dbReference type="ARBA" id="ARBA00023163"/>
    </source>
</evidence>
<accession>A0ABV6EEP0</accession>
<dbReference type="EMBL" id="JBHLXG010000011">
    <property type="protein sequence ID" value="MFC0227465.1"/>
    <property type="molecule type" value="Genomic_DNA"/>
</dbReference>
<name>A0ABV6EEP0_9GAMM</name>
<keyword evidence="2" id="KW-0804">Transcription</keyword>
<dbReference type="InterPro" id="IPR006793">
    <property type="entry name" value="FaeA"/>
</dbReference>
<evidence type="ECO:0000256" key="1">
    <source>
        <dbReference type="ARBA" id="ARBA00023015"/>
    </source>
</evidence>
<dbReference type="RefSeq" id="WP_380676096.1">
    <property type="nucleotide sequence ID" value="NZ_CP173186.1"/>
</dbReference>
<organism evidence="3 4">
    <name type="scientific">Serratia aquatilis</name>
    <dbReference type="NCBI Taxonomy" id="1737515"/>
    <lineage>
        <taxon>Bacteria</taxon>
        <taxon>Pseudomonadati</taxon>
        <taxon>Pseudomonadota</taxon>
        <taxon>Gammaproteobacteria</taxon>
        <taxon>Enterobacterales</taxon>
        <taxon>Yersiniaceae</taxon>
        <taxon>Serratia</taxon>
    </lineage>
</organism>
<protein>
    <submittedName>
        <fullName evidence="3">FaeA/PapI family transcriptional regulator</fullName>
    </submittedName>
</protein>
<dbReference type="Gene3D" id="1.10.10.10">
    <property type="entry name" value="Winged helix-like DNA-binding domain superfamily/Winged helix DNA-binding domain"/>
    <property type="match status" value="1"/>
</dbReference>
<gene>
    <name evidence="3" type="ORF">ACFFJ3_13255</name>
</gene>
<reference evidence="3 4" key="1">
    <citation type="submission" date="2024-09" db="EMBL/GenBank/DDBJ databases">
        <authorList>
            <person name="Sun Q."/>
            <person name="Mori K."/>
        </authorList>
    </citation>
    <scope>NUCLEOTIDE SEQUENCE [LARGE SCALE GENOMIC DNA]</scope>
    <source>
        <strain evidence="3 4">CCM 8626</strain>
    </source>
</reference>
<dbReference type="Proteomes" id="UP001589792">
    <property type="component" value="Unassembled WGS sequence"/>
</dbReference>
<keyword evidence="4" id="KW-1185">Reference proteome</keyword>
<comment type="caution">
    <text evidence="3">The sequence shown here is derived from an EMBL/GenBank/DDBJ whole genome shotgun (WGS) entry which is preliminary data.</text>
</comment>
<keyword evidence="1" id="KW-0805">Transcription regulation</keyword>
<dbReference type="InterPro" id="IPR036388">
    <property type="entry name" value="WH-like_DNA-bd_sf"/>
</dbReference>
<dbReference type="Pfam" id="PF04703">
    <property type="entry name" value="FaeA"/>
    <property type="match status" value="1"/>
</dbReference>
<evidence type="ECO:0000313" key="3">
    <source>
        <dbReference type="EMBL" id="MFC0227465.1"/>
    </source>
</evidence>
<sequence length="89" mass="10102">MSNQSDSNKELIRVLTALRTLCDIKCSSTTLPPQSLWPKTRHIADYCGMDIYTSRRYLMKLAKSKKAYMSDGSINNSLRWHIAPPTPAL</sequence>
<proteinExistence type="predicted"/>